<evidence type="ECO:0000256" key="1">
    <source>
        <dbReference type="SAM" id="Coils"/>
    </source>
</evidence>
<proteinExistence type="predicted"/>
<dbReference type="SMART" id="SM00327">
    <property type="entry name" value="VWA"/>
    <property type="match status" value="1"/>
</dbReference>
<dbReference type="AlphaFoldDB" id="A0A518E1B9"/>
<dbReference type="PANTHER" id="PTHR18867:SF12">
    <property type="entry name" value="DNA REPAIR PROTEIN RAD50"/>
    <property type="match status" value="1"/>
</dbReference>
<protein>
    <submittedName>
        <fullName evidence="3">Chromosome partition protein Smc</fullName>
    </submittedName>
</protein>
<keyword evidence="1" id="KW-0175">Coiled coil</keyword>
<dbReference type="CDD" id="cd00198">
    <property type="entry name" value="vWFA"/>
    <property type="match status" value="1"/>
</dbReference>
<feature type="coiled-coil region" evidence="1">
    <location>
        <begin position="57"/>
        <end position="98"/>
    </location>
</feature>
<reference evidence="3 4" key="1">
    <citation type="submission" date="2019-02" db="EMBL/GenBank/DDBJ databases">
        <title>Deep-cultivation of Planctomycetes and their phenomic and genomic characterization uncovers novel biology.</title>
        <authorList>
            <person name="Wiegand S."/>
            <person name="Jogler M."/>
            <person name="Boedeker C."/>
            <person name="Pinto D."/>
            <person name="Vollmers J."/>
            <person name="Rivas-Marin E."/>
            <person name="Kohn T."/>
            <person name="Peeters S.H."/>
            <person name="Heuer A."/>
            <person name="Rast P."/>
            <person name="Oberbeckmann S."/>
            <person name="Bunk B."/>
            <person name="Jeske O."/>
            <person name="Meyerdierks A."/>
            <person name="Storesund J.E."/>
            <person name="Kallscheuer N."/>
            <person name="Luecker S."/>
            <person name="Lage O.M."/>
            <person name="Pohl T."/>
            <person name="Merkel B.J."/>
            <person name="Hornburger P."/>
            <person name="Mueller R.-W."/>
            <person name="Bruemmer F."/>
            <person name="Labrenz M."/>
            <person name="Spormann A.M."/>
            <person name="Op den Camp H."/>
            <person name="Overmann J."/>
            <person name="Amann R."/>
            <person name="Jetten M.S.M."/>
            <person name="Mascher T."/>
            <person name="Medema M.H."/>
            <person name="Devos D.P."/>
            <person name="Kaster A.-K."/>
            <person name="Ovreas L."/>
            <person name="Rohde M."/>
            <person name="Galperin M.Y."/>
            <person name="Jogler C."/>
        </authorList>
    </citation>
    <scope>NUCLEOTIDE SEQUENCE [LARGE SCALE GENOMIC DNA]</scope>
    <source>
        <strain evidence="3 4">Pla85_3_4</strain>
    </source>
</reference>
<dbReference type="SUPFAM" id="SSF53300">
    <property type="entry name" value="vWA-like"/>
    <property type="match status" value="1"/>
</dbReference>
<dbReference type="Gene3D" id="1.10.287.1490">
    <property type="match status" value="1"/>
</dbReference>
<dbReference type="GO" id="GO:0000722">
    <property type="term" value="P:telomere maintenance via recombination"/>
    <property type="evidence" value="ECO:0007669"/>
    <property type="project" value="TreeGrafter"/>
</dbReference>
<dbReference type="GO" id="GO:0007004">
    <property type="term" value="P:telomere maintenance via telomerase"/>
    <property type="evidence" value="ECO:0007669"/>
    <property type="project" value="TreeGrafter"/>
</dbReference>
<dbReference type="KEGG" id="lcre:Pla8534_57450"/>
<organism evidence="3 4">
    <name type="scientific">Lignipirellula cremea</name>
    <dbReference type="NCBI Taxonomy" id="2528010"/>
    <lineage>
        <taxon>Bacteria</taxon>
        <taxon>Pseudomonadati</taxon>
        <taxon>Planctomycetota</taxon>
        <taxon>Planctomycetia</taxon>
        <taxon>Pirellulales</taxon>
        <taxon>Pirellulaceae</taxon>
        <taxon>Lignipirellula</taxon>
    </lineage>
</organism>
<dbReference type="PANTHER" id="PTHR18867">
    <property type="entry name" value="RAD50"/>
    <property type="match status" value="1"/>
</dbReference>
<dbReference type="Gene3D" id="3.40.50.410">
    <property type="entry name" value="von Willebrand factor, type A domain"/>
    <property type="match status" value="1"/>
</dbReference>
<evidence type="ECO:0000259" key="2">
    <source>
        <dbReference type="PROSITE" id="PS50234"/>
    </source>
</evidence>
<dbReference type="OrthoDB" id="246044at2"/>
<dbReference type="EMBL" id="CP036433">
    <property type="protein sequence ID" value="QDU97888.1"/>
    <property type="molecule type" value="Genomic_DNA"/>
</dbReference>
<evidence type="ECO:0000313" key="4">
    <source>
        <dbReference type="Proteomes" id="UP000317648"/>
    </source>
</evidence>
<sequence>MDLERAHGESNEAGVAGWISSNDVALLGAVIGVVMLLLVQSNYLEEEEHGKTLQAELATLQTVQENLQSSKDTLRDELKLTRSELQQRDQQLRRTQAERDAASLHRTNLHGQLHQVQAGHAQTQSVLAATESSLAKTESTLAATESTLAKTESTLARVQAARADLTQRVAGMEQELTQTNASLAEMNAAFAAMTAEKNSLDQQLLGAKKERDQLDASLRQVKADSQKQQNAAAEEMAVTQKQLADLQAARNSLQAIVDALELKLTDTSDSLDKSREQIDDLAKNREGLAALFDKLRTTLAQTRVEANATEEELNDALRRLESTNVERGQLLARNLAMQRQLAELQHRLLAYKEAYDTVNTRLAATKEQEKKINQELVGIRGGLKKVAILVDASGSMQQQDRWAMVREIVGAWLTHFDVDECVLIIFNGEANAFPAVGTLRVAGPSGPVNRQWLIDQLASKRPGGWTNTLAALHKAYAVEHLDSILLFTDGNPSSADSAAYNDEHVAAIFALVEQTSDRRIPINTIGLGDDAPELSAFLRTLARRTGGTFLGR</sequence>
<dbReference type="GO" id="GO:0006302">
    <property type="term" value="P:double-strand break repair"/>
    <property type="evidence" value="ECO:0007669"/>
    <property type="project" value="TreeGrafter"/>
</dbReference>
<name>A0A518E1B9_9BACT</name>
<dbReference type="RefSeq" id="WP_145056669.1">
    <property type="nucleotide sequence ID" value="NZ_CP036433.1"/>
</dbReference>
<feature type="coiled-coil region" evidence="1">
    <location>
        <begin position="141"/>
        <end position="361"/>
    </location>
</feature>
<keyword evidence="4" id="KW-1185">Reference proteome</keyword>
<dbReference type="GO" id="GO:0003691">
    <property type="term" value="F:double-stranded telomeric DNA binding"/>
    <property type="evidence" value="ECO:0007669"/>
    <property type="project" value="TreeGrafter"/>
</dbReference>
<dbReference type="PROSITE" id="PS50234">
    <property type="entry name" value="VWFA"/>
    <property type="match status" value="1"/>
</dbReference>
<dbReference type="InterPro" id="IPR036465">
    <property type="entry name" value="vWFA_dom_sf"/>
</dbReference>
<dbReference type="Proteomes" id="UP000317648">
    <property type="component" value="Chromosome"/>
</dbReference>
<evidence type="ECO:0000313" key="3">
    <source>
        <dbReference type="EMBL" id="QDU97888.1"/>
    </source>
</evidence>
<dbReference type="InterPro" id="IPR002035">
    <property type="entry name" value="VWF_A"/>
</dbReference>
<dbReference type="GO" id="GO:0043047">
    <property type="term" value="F:single-stranded telomeric DNA binding"/>
    <property type="evidence" value="ECO:0007669"/>
    <property type="project" value="TreeGrafter"/>
</dbReference>
<dbReference type="GO" id="GO:0051880">
    <property type="term" value="F:G-quadruplex DNA binding"/>
    <property type="evidence" value="ECO:0007669"/>
    <property type="project" value="TreeGrafter"/>
</dbReference>
<feature type="domain" description="VWFA" evidence="2">
    <location>
        <begin position="385"/>
        <end position="552"/>
    </location>
</feature>
<accession>A0A518E1B9</accession>
<gene>
    <name evidence="3" type="primary">smc_9</name>
    <name evidence="3" type="ORF">Pla8534_57450</name>
</gene>